<dbReference type="PROSITE" id="PS50097">
    <property type="entry name" value="BTB"/>
    <property type="match status" value="1"/>
</dbReference>
<dbReference type="FunFam" id="3.30.160.60:FF:000110">
    <property type="entry name" value="Zinc finger protein-like"/>
    <property type="match status" value="1"/>
</dbReference>
<dbReference type="Proteomes" id="UP000749559">
    <property type="component" value="Unassembled WGS sequence"/>
</dbReference>
<dbReference type="GO" id="GO:0001228">
    <property type="term" value="F:DNA-binding transcription activator activity, RNA polymerase II-specific"/>
    <property type="evidence" value="ECO:0007669"/>
    <property type="project" value="TreeGrafter"/>
</dbReference>
<dbReference type="CDD" id="cd18186">
    <property type="entry name" value="BTB_POZ_ZBTB_KLHL-like"/>
    <property type="match status" value="1"/>
</dbReference>
<sequence length="722" mass="83406">MASPEVISITNTIAKTKLQSLRANSRFTDITFVCAGNEWVHAHRAVVCEYSSYVLMLSESGGKNVVIDLSKLGLDVRKELMSLTVDFMYGMDLTIALSDLSTLMVLANRLNMLEFISAIDCAISSPTPSEPHEQTQWQTNETVTTADQTNIKIEAKDVDFNEQYEYGMETTDTTDVNMDNYQHLNSLLSTPKEALDLPAKVETIERLKQSVTPPVTNKRKRVQPRQIVEAPLQESRSGRKIKPVPRMDQDDVDDDDDDEGAIAMGSDADETDEYDPLDDVNADESYEPDKKPDIKKLKINLKDIKPKKPRKTRIKKPKLEAPPLTAEQKKLKKYVCSECDPEVRFSTCAKRRRHYSQVHGLFGCRKCSDKFQSQEALDQHILTHGVWQEYDDKMKETDDDRWFNCDACSVRCDTRAVLKQHMNIVHNVDNPYHCTACRMWFVTENAYFDHRNNRLSCHSRKNRGNSLAIVTCKQCGKTMKAPQLKNHMKLHTCKEEDIEHDVDKYFAKKIEVEVDGEMTERYQCHYCDNIYDSEATANNHLHRHINLFICKICKMTFISFALWRVHGNVHGDPKYICHICGSQFKHRSQLTSHKEIHIAPIVCELCGKHFKTKPNLLNHKRGVHEQTTERFQCDQCPQIFHLKNRLNRHVLSHSKPFHCTYCDQRFGYKKYLIQHVRIHTGEKPYKCSTCGVGFRQKNSLNVHNKSHHSNLEKRQFSSNDSF</sequence>
<dbReference type="InterPro" id="IPR013087">
    <property type="entry name" value="Znf_C2H2_type"/>
</dbReference>
<dbReference type="SMART" id="SM00355">
    <property type="entry name" value="ZnF_C2H2"/>
    <property type="match status" value="12"/>
</dbReference>
<evidence type="ECO:0000256" key="3">
    <source>
        <dbReference type="ARBA" id="ARBA00022737"/>
    </source>
</evidence>
<evidence type="ECO:0000256" key="1">
    <source>
        <dbReference type="ARBA" id="ARBA00004123"/>
    </source>
</evidence>
<evidence type="ECO:0000259" key="10">
    <source>
        <dbReference type="PROSITE" id="PS50157"/>
    </source>
</evidence>
<feature type="domain" description="C2H2-type" evidence="10">
    <location>
        <begin position="631"/>
        <end position="654"/>
    </location>
</feature>
<dbReference type="GO" id="GO:0008270">
    <property type="term" value="F:zinc ion binding"/>
    <property type="evidence" value="ECO:0007669"/>
    <property type="project" value="UniProtKB-KW"/>
</dbReference>
<dbReference type="PANTHER" id="PTHR24376:SF235">
    <property type="entry name" value="C2H2-TYPE DOMAIN-CONTAINING PROTEIN"/>
    <property type="match status" value="1"/>
</dbReference>
<evidence type="ECO:0000256" key="7">
    <source>
        <dbReference type="PROSITE-ProRule" id="PRU00042"/>
    </source>
</evidence>
<dbReference type="GO" id="GO:0005634">
    <property type="term" value="C:nucleus"/>
    <property type="evidence" value="ECO:0007669"/>
    <property type="project" value="UniProtKB-SubCell"/>
</dbReference>
<evidence type="ECO:0000256" key="2">
    <source>
        <dbReference type="ARBA" id="ARBA00022723"/>
    </source>
</evidence>
<dbReference type="InterPro" id="IPR000210">
    <property type="entry name" value="BTB/POZ_dom"/>
</dbReference>
<dbReference type="Gene3D" id="3.30.710.10">
    <property type="entry name" value="Potassium Channel Kv1.1, Chain A"/>
    <property type="match status" value="1"/>
</dbReference>
<dbReference type="PROSITE" id="PS50157">
    <property type="entry name" value="ZINC_FINGER_C2H2_2"/>
    <property type="match status" value="7"/>
</dbReference>
<dbReference type="Pfam" id="PF00651">
    <property type="entry name" value="BTB"/>
    <property type="match status" value="1"/>
</dbReference>
<evidence type="ECO:0000256" key="6">
    <source>
        <dbReference type="ARBA" id="ARBA00023242"/>
    </source>
</evidence>
<feature type="domain" description="C2H2-type" evidence="10">
    <location>
        <begin position="685"/>
        <end position="713"/>
    </location>
</feature>
<keyword evidence="5" id="KW-0862">Zinc</keyword>
<feature type="domain" description="C2H2-type" evidence="10">
    <location>
        <begin position="575"/>
        <end position="597"/>
    </location>
</feature>
<feature type="domain" description="C2H2-type" evidence="10">
    <location>
        <begin position="657"/>
        <end position="684"/>
    </location>
</feature>
<dbReference type="SUPFAM" id="SSF57667">
    <property type="entry name" value="beta-beta-alpha zinc fingers"/>
    <property type="match status" value="4"/>
</dbReference>
<evidence type="ECO:0000256" key="4">
    <source>
        <dbReference type="ARBA" id="ARBA00022771"/>
    </source>
</evidence>
<evidence type="ECO:0000259" key="9">
    <source>
        <dbReference type="PROSITE" id="PS50097"/>
    </source>
</evidence>
<keyword evidence="3" id="KW-0677">Repeat</keyword>
<accession>A0A8S4PJ27</accession>
<protein>
    <submittedName>
        <fullName evidence="11">Uncharacterized protein</fullName>
    </submittedName>
</protein>
<dbReference type="EMBL" id="CAIIXF020000008">
    <property type="protein sequence ID" value="CAH1793091.1"/>
    <property type="molecule type" value="Genomic_DNA"/>
</dbReference>
<keyword evidence="4 7" id="KW-0863">Zinc-finger</keyword>
<dbReference type="InterPro" id="IPR011333">
    <property type="entry name" value="SKP1/BTB/POZ_sf"/>
</dbReference>
<feature type="domain" description="C2H2-type" evidence="10">
    <location>
        <begin position="403"/>
        <end position="431"/>
    </location>
</feature>
<comment type="subcellular location">
    <subcellularLocation>
        <location evidence="1">Nucleus</location>
    </subcellularLocation>
</comment>
<dbReference type="InterPro" id="IPR036236">
    <property type="entry name" value="Znf_C2H2_sf"/>
</dbReference>
<evidence type="ECO:0000313" key="11">
    <source>
        <dbReference type="EMBL" id="CAH1793091.1"/>
    </source>
</evidence>
<dbReference type="OrthoDB" id="6136801at2759"/>
<dbReference type="AlphaFoldDB" id="A0A8S4PJ27"/>
<dbReference type="SUPFAM" id="SSF54695">
    <property type="entry name" value="POZ domain"/>
    <property type="match status" value="1"/>
</dbReference>
<evidence type="ECO:0000313" key="12">
    <source>
        <dbReference type="Proteomes" id="UP000749559"/>
    </source>
</evidence>
<feature type="compositionally biased region" description="Acidic residues" evidence="8">
    <location>
        <begin position="267"/>
        <end position="286"/>
    </location>
</feature>
<dbReference type="PROSITE" id="PS00028">
    <property type="entry name" value="ZINC_FINGER_C2H2_1"/>
    <property type="match status" value="8"/>
</dbReference>
<keyword evidence="6" id="KW-0539">Nucleus</keyword>
<feature type="region of interest" description="Disordered" evidence="8">
    <location>
        <begin position="208"/>
        <end position="292"/>
    </location>
</feature>
<feature type="domain" description="BTB" evidence="9">
    <location>
        <begin position="28"/>
        <end position="97"/>
    </location>
</feature>
<keyword evidence="2" id="KW-0479">Metal-binding</keyword>
<keyword evidence="12" id="KW-1185">Reference proteome</keyword>
<feature type="domain" description="C2H2-type" evidence="10">
    <location>
        <begin position="601"/>
        <end position="629"/>
    </location>
</feature>
<proteinExistence type="predicted"/>
<dbReference type="FunFam" id="3.30.160.60:FF:001732">
    <property type="entry name" value="Zgc:162936"/>
    <property type="match status" value="1"/>
</dbReference>
<feature type="domain" description="C2H2-type" evidence="10">
    <location>
        <begin position="362"/>
        <end position="384"/>
    </location>
</feature>
<name>A0A8S4PJ27_OWEFU</name>
<dbReference type="GO" id="GO:0005694">
    <property type="term" value="C:chromosome"/>
    <property type="evidence" value="ECO:0007669"/>
    <property type="project" value="UniProtKB-ARBA"/>
</dbReference>
<evidence type="ECO:0000256" key="5">
    <source>
        <dbReference type="ARBA" id="ARBA00022833"/>
    </source>
</evidence>
<comment type="caution">
    <text evidence="11">The sequence shown here is derived from an EMBL/GenBank/DDBJ whole genome shotgun (WGS) entry which is preliminary data.</text>
</comment>
<evidence type="ECO:0000256" key="8">
    <source>
        <dbReference type="SAM" id="MobiDB-lite"/>
    </source>
</evidence>
<dbReference type="Pfam" id="PF00096">
    <property type="entry name" value="zf-C2H2"/>
    <property type="match status" value="3"/>
</dbReference>
<reference evidence="11" key="1">
    <citation type="submission" date="2022-03" db="EMBL/GenBank/DDBJ databases">
        <authorList>
            <person name="Martin C."/>
        </authorList>
    </citation>
    <scope>NUCLEOTIDE SEQUENCE</scope>
</reference>
<dbReference type="Gene3D" id="3.30.160.60">
    <property type="entry name" value="Classic Zinc Finger"/>
    <property type="match status" value="7"/>
</dbReference>
<dbReference type="PANTHER" id="PTHR24376">
    <property type="entry name" value="ZINC FINGER PROTEIN"/>
    <property type="match status" value="1"/>
</dbReference>
<feature type="compositionally biased region" description="Acidic residues" evidence="8">
    <location>
        <begin position="250"/>
        <end position="260"/>
    </location>
</feature>
<organism evidence="11 12">
    <name type="scientific">Owenia fusiformis</name>
    <name type="common">Polychaete worm</name>
    <dbReference type="NCBI Taxonomy" id="6347"/>
    <lineage>
        <taxon>Eukaryota</taxon>
        <taxon>Metazoa</taxon>
        <taxon>Spiralia</taxon>
        <taxon>Lophotrochozoa</taxon>
        <taxon>Annelida</taxon>
        <taxon>Polychaeta</taxon>
        <taxon>Sedentaria</taxon>
        <taxon>Canalipalpata</taxon>
        <taxon>Sabellida</taxon>
        <taxon>Oweniida</taxon>
        <taxon>Oweniidae</taxon>
        <taxon>Owenia</taxon>
    </lineage>
</organism>
<gene>
    <name evidence="11" type="ORF">OFUS_LOCUS17987</name>
</gene>
<dbReference type="GO" id="GO:0000978">
    <property type="term" value="F:RNA polymerase II cis-regulatory region sequence-specific DNA binding"/>
    <property type="evidence" value="ECO:0007669"/>
    <property type="project" value="TreeGrafter"/>
</dbReference>
<dbReference type="SMART" id="SM00225">
    <property type="entry name" value="BTB"/>
    <property type="match status" value="1"/>
</dbReference>